<organism evidence="2 3">
    <name type="scientific">Brooklawnia cerclae</name>
    <dbReference type="NCBI Taxonomy" id="349934"/>
    <lineage>
        <taxon>Bacteria</taxon>
        <taxon>Bacillati</taxon>
        <taxon>Actinomycetota</taxon>
        <taxon>Actinomycetes</taxon>
        <taxon>Propionibacteriales</taxon>
        <taxon>Propionibacteriaceae</taxon>
        <taxon>Brooklawnia</taxon>
    </lineage>
</organism>
<dbReference type="Gene3D" id="3.40.50.10090">
    <property type="match status" value="2"/>
</dbReference>
<sequence>MTRRVLYTGRPGRVSEAIAAAGFGVDCMRVVANRPVPGAVDAVASWLSRAPAGAWLAITSATAVELLTGVDVRVPVAAGGPATAAAASRAGWRVGLVAAQPGGAAALARALADLPPARVLVAVSALADDTLGSALTASGYGVDRIDLYTTVPDPGAVRDVARAWPQWDARVLSSASTVEALAPAVDLPRTPGIVALGEATSAALTRLGVPHTVSTGTTGQAVSSTIQGVLA</sequence>
<comment type="caution">
    <text evidence="2">The sequence shown here is derived from an EMBL/GenBank/DDBJ whole genome shotgun (WGS) entry which is preliminary data.</text>
</comment>
<evidence type="ECO:0000313" key="2">
    <source>
        <dbReference type="EMBL" id="NIH58801.1"/>
    </source>
</evidence>
<dbReference type="InterPro" id="IPR003754">
    <property type="entry name" value="4pyrrol_synth_uPrphyn_synth"/>
</dbReference>
<protein>
    <submittedName>
        <fullName evidence="2">Uroporphyrinogen-III synthase</fullName>
    </submittedName>
</protein>
<dbReference type="SUPFAM" id="SSF69618">
    <property type="entry name" value="HemD-like"/>
    <property type="match status" value="1"/>
</dbReference>
<name>A0ABX0SLC2_9ACTN</name>
<dbReference type="EMBL" id="JAAMOZ010000005">
    <property type="protein sequence ID" value="NIH58801.1"/>
    <property type="molecule type" value="Genomic_DNA"/>
</dbReference>
<gene>
    <name evidence="2" type="ORF">FB473_003502</name>
</gene>
<reference evidence="2 3" key="1">
    <citation type="submission" date="2020-02" db="EMBL/GenBank/DDBJ databases">
        <title>Sequencing the genomes of 1000 actinobacteria strains.</title>
        <authorList>
            <person name="Klenk H.-P."/>
        </authorList>
    </citation>
    <scope>NUCLEOTIDE SEQUENCE [LARGE SCALE GENOMIC DNA]</scope>
    <source>
        <strain evidence="2 3">DSM 19609</strain>
    </source>
</reference>
<dbReference type="RefSeq" id="WP_167171969.1">
    <property type="nucleotide sequence ID" value="NZ_BAAAOO010000006.1"/>
</dbReference>
<accession>A0ABX0SLC2</accession>
<evidence type="ECO:0000259" key="1">
    <source>
        <dbReference type="Pfam" id="PF02602"/>
    </source>
</evidence>
<feature type="domain" description="Tetrapyrrole biosynthesis uroporphyrinogen III synthase" evidence="1">
    <location>
        <begin position="15"/>
        <end position="215"/>
    </location>
</feature>
<dbReference type="Pfam" id="PF02602">
    <property type="entry name" value="HEM4"/>
    <property type="match status" value="1"/>
</dbReference>
<keyword evidence="3" id="KW-1185">Reference proteome</keyword>
<dbReference type="InterPro" id="IPR036108">
    <property type="entry name" value="4pyrrol_syn_uPrphyn_synt_sf"/>
</dbReference>
<proteinExistence type="predicted"/>
<evidence type="ECO:0000313" key="3">
    <source>
        <dbReference type="Proteomes" id="UP000749311"/>
    </source>
</evidence>
<dbReference type="Proteomes" id="UP000749311">
    <property type="component" value="Unassembled WGS sequence"/>
</dbReference>